<evidence type="ECO:0000256" key="1">
    <source>
        <dbReference type="ARBA" id="ARBA00001933"/>
    </source>
</evidence>
<comment type="catalytic activity">
    <reaction evidence="4 5">
        <text>L-arginine + H(+) = agmatine + CO2</text>
        <dbReference type="Rhea" id="RHEA:17641"/>
        <dbReference type="ChEBI" id="CHEBI:15378"/>
        <dbReference type="ChEBI" id="CHEBI:16526"/>
        <dbReference type="ChEBI" id="CHEBI:32682"/>
        <dbReference type="ChEBI" id="CHEBI:58145"/>
        <dbReference type="EC" id="4.1.1.19"/>
    </reaction>
</comment>
<dbReference type="EC" id="4.1.1.19" evidence="5"/>
<dbReference type="PRINTS" id="PR01179">
    <property type="entry name" value="ODADCRBXLASE"/>
</dbReference>
<dbReference type="PRINTS" id="PR01180">
    <property type="entry name" value="ARGDCRBXLASE"/>
</dbReference>
<evidence type="ECO:0000256" key="4">
    <source>
        <dbReference type="ARBA" id="ARBA00049309"/>
    </source>
</evidence>
<dbReference type="Pfam" id="PF02784">
    <property type="entry name" value="Orn_Arg_deC_N"/>
    <property type="match status" value="1"/>
</dbReference>
<keyword evidence="9" id="KW-1185">Reference proteome</keyword>
<dbReference type="Gene3D" id="3.20.20.10">
    <property type="entry name" value="Alanine racemase"/>
    <property type="match status" value="1"/>
</dbReference>
<comment type="cofactor">
    <cofactor evidence="1 5">
        <name>pyridoxal 5'-phosphate</name>
        <dbReference type="ChEBI" id="CHEBI:597326"/>
    </cofactor>
</comment>
<comment type="caution">
    <text evidence="8">The sequence shown here is derived from an EMBL/GenBank/DDBJ whole genome shotgun (WGS) entry which is preliminary data.</text>
</comment>
<accession>A0AAW1T810</accession>
<evidence type="ECO:0000256" key="3">
    <source>
        <dbReference type="ARBA" id="ARBA00022898"/>
    </source>
</evidence>
<dbReference type="PROSITE" id="PS00878">
    <property type="entry name" value="ODR_DC_2_1"/>
    <property type="match status" value="1"/>
</dbReference>
<dbReference type="NCBIfam" id="NF003763">
    <property type="entry name" value="PRK05354.1"/>
    <property type="match status" value="1"/>
</dbReference>
<dbReference type="CDD" id="cd06830">
    <property type="entry name" value="PLPDE_III_ADC"/>
    <property type="match status" value="1"/>
</dbReference>
<dbReference type="InterPro" id="IPR022653">
    <property type="entry name" value="De-COase2_pyr-phos_BS"/>
</dbReference>
<feature type="domain" description="Orn/DAP/Arg decarboxylase 2 N-terminal" evidence="7">
    <location>
        <begin position="174"/>
        <end position="424"/>
    </location>
</feature>
<protein>
    <recommendedName>
        <fullName evidence="5">Arginine decarboxylase</fullName>
        <ecNumber evidence="5">4.1.1.19</ecNumber>
    </recommendedName>
</protein>
<sequence length="495" mass="54280">MAPAEASDQQQQEQGQRRLRQKGETWTFSEWKPKARKPNRIRAIHAERIERAASDSQLFFHSLDAPPGLVSLTTEEKLPASKKAWQPKDSAKLYNVAGWGAPYFSVNRAGQICVKPCGDASESGVNLPELVQNLREQGVHTPVLLRFPDILCHRLQQQQACFDAAVSRYDYQGSYRGVFPVKCNHDKDLLSAVVSYGQKLGFGLEAGSKPELLMAMSLLAKHPGSNLICNGYKDAEYMELALRCRQLGINTMIVLEQFSELATLLAVSKQLGIRPVIGVRAKLHTRNNVGHWGSTSGDRAKFGLKARMVVAVVEALAENDMLDCFQLLHFHIGSQVTNIRIIKEAMREASFLYAELVTMGAAMKYIDVGGGLGIDYDGTSMDTVTSVSYTLQNYANDVVAGLQEVCMQRHIAAPIIISESGRSLGSHSAVMIFDVLSTPEEAGDESSHSLPTPGHTGGRSTKGAFLLSTFREVYEAISPSADKLREAYADAAFVK</sequence>
<keyword evidence="5" id="KW-0456">Lyase</keyword>
<dbReference type="PROSITE" id="PS00879">
    <property type="entry name" value="ODR_DC_2_2"/>
    <property type="match status" value="1"/>
</dbReference>
<gene>
    <name evidence="8" type="ORF">WJX84_010933</name>
</gene>
<evidence type="ECO:0000256" key="2">
    <source>
        <dbReference type="ARBA" id="ARBA00004773"/>
    </source>
</evidence>
<comment type="pathway">
    <text evidence="2 5">Amine and polyamine biosynthesis; agmatine biosynthesis; agmatine from L-arginine: step 1/1.</text>
</comment>
<dbReference type="Proteomes" id="UP001485043">
    <property type="component" value="Unassembled WGS sequence"/>
</dbReference>
<name>A0AAW1T810_9CHLO</name>
<comment type="cofactor">
    <cofactor evidence="5">
        <name>Mg(2+)</name>
        <dbReference type="ChEBI" id="CHEBI:18420"/>
    </cofactor>
</comment>
<organism evidence="8 9">
    <name type="scientific">Apatococcus fuscideae</name>
    <dbReference type="NCBI Taxonomy" id="2026836"/>
    <lineage>
        <taxon>Eukaryota</taxon>
        <taxon>Viridiplantae</taxon>
        <taxon>Chlorophyta</taxon>
        <taxon>core chlorophytes</taxon>
        <taxon>Trebouxiophyceae</taxon>
        <taxon>Chlorellales</taxon>
        <taxon>Chlorellaceae</taxon>
        <taxon>Apatococcus</taxon>
    </lineage>
</organism>
<dbReference type="PANTHER" id="PTHR43295:SF9">
    <property type="entry name" value="BIOSYNTHETIC ARGININE DECARBOXYLASE"/>
    <property type="match status" value="1"/>
</dbReference>
<dbReference type="GO" id="GO:0008295">
    <property type="term" value="P:spermidine biosynthetic process"/>
    <property type="evidence" value="ECO:0007669"/>
    <property type="project" value="UniProtKB-KW"/>
</dbReference>
<dbReference type="InterPro" id="IPR022657">
    <property type="entry name" value="De-COase2_CS"/>
</dbReference>
<keyword evidence="3 5" id="KW-0663">Pyridoxal phosphate</keyword>
<dbReference type="SUPFAM" id="SSF51419">
    <property type="entry name" value="PLP-binding barrel"/>
    <property type="match status" value="1"/>
</dbReference>
<comment type="similarity">
    <text evidence="5">Belongs to the Orn/Lys/Arg decarboxylase class-II family. SpeA subfamily.</text>
</comment>
<feature type="region of interest" description="Disordered" evidence="6">
    <location>
        <begin position="1"/>
        <end position="39"/>
    </location>
</feature>
<dbReference type="InterPro" id="IPR029066">
    <property type="entry name" value="PLP-binding_barrel"/>
</dbReference>
<evidence type="ECO:0000313" key="8">
    <source>
        <dbReference type="EMBL" id="KAK9865053.1"/>
    </source>
</evidence>
<dbReference type="GO" id="GO:0008792">
    <property type="term" value="F:arginine decarboxylase activity"/>
    <property type="evidence" value="ECO:0007669"/>
    <property type="project" value="UniProtKB-EC"/>
</dbReference>
<dbReference type="InterPro" id="IPR000183">
    <property type="entry name" value="Orn/DAP/Arg_de-COase"/>
</dbReference>
<keyword evidence="5" id="KW-0210">Decarboxylase</keyword>
<dbReference type="InterPro" id="IPR002985">
    <property type="entry name" value="Arg_decrbxlase"/>
</dbReference>
<reference evidence="8 9" key="1">
    <citation type="journal article" date="2024" name="Nat. Commun.">
        <title>Phylogenomics reveals the evolutionary origins of lichenization in chlorophyte algae.</title>
        <authorList>
            <person name="Puginier C."/>
            <person name="Libourel C."/>
            <person name="Otte J."/>
            <person name="Skaloud P."/>
            <person name="Haon M."/>
            <person name="Grisel S."/>
            <person name="Petersen M."/>
            <person name="Berrin J.G."/>
            <person name="Delaux P.M."/>
            <person name="Dal Grande F."/>
            <person name="Keller J."/>
        </authorList>
    </citation>
    <scope>NUCLEOTIDE SEQUENCE [LARGE SCALE GENOMIC DNA]</scope>
    <source>
        <strain evidence="8 9">SAG 2523</strain>
    </source>
</reference>
<dbReference type="PANTHER" id="PTHR43295">
    <property type="entry name" value="ARGININE DECARBOXYLASE"/>
    <property type="match status" value="1"/>
</dbReference>
<evidence type="ECO:0000256" key="5">
    <source>
        <dbReference type="RuleBase" id="RU003740"/>
    </source>
</evidence>
<evidence type="ECO:0000256" key="6">
    <source>
        <dbReference type="SAM" id="MobiDB-lite"/>
    </source>
</evidence>
<evidence type="ECO:0000313" key="9">
    <source>
        <dbReference type="Proteomes" id="UP001485043"/>
    </source>
</evidence>
<dbReference type="EMBL" id="JALJOV010000288">
    <property type="protein sequence ID" value="KAK9865053.1"/>
    <property type="molecule type" value="Genomic_DNA"/>
</dbReference>
<dbReference type="GO" id="GO:0006527">
    <property type="term" value="P:L-arginine catabolic process"/>
    <property type="evidence" value="ECO:0007669"/>
    <property type="project" value="InterPro"/>
</dbReference>
<keyword evidence="5" id="KW-0745">Spermidine biosynthesis</keyword>
<evidence type="ECO:0000259" key="7">
    <source>
        <dbReference type="Pfam" id="PF02784"/>
    </source>
</evidence>
<proteinExistence type="inferred from homology"/>
<dbReference type="InterPro" id="IPR022644">
    <property type="entry name" value="De-COase2_N"/>
</dbReference>
<keyword evidence="5" id="KW-0460">Magnesium</keyword>
<dbReference type="AlphaFoldDB" id="A0AAW1T810"/>